<dbReference type="InterPro" id="IPR011761">
    <property type="entry name" value="ATP-grasp"/>
</dbReference>
<accession>A0A401FY32</accession>
<reference evidence="4" key="1">
    <citation type="submission" date="2017-11" db="EMBL/GenBank/DDBJ databases">
        <authorList>
            <person name="Watanabe M."/>
            <person name="Kojima H."/>
        </authorList>
    </citation>
    <scope>NUCLEOTIDE SEQUENCE [LARGE SCALE GENOMIC DNA]</scope>
    <source>
        <strain evidence="4">Tokyo 01</strain>
    </source>
</reference>
<evidence type="ECO:0000256" key="1">
    <source>
        <dbReference type="PROSITE-ProRule" id="PRU00409"/>
    </source>
</evidence>
<reference evidence="4" key="2">
    <citation type="submission" date="2019-01" db="EMBL/GenBank/DDBJ databases">
        <title>Genome sequence of Desulfonema ishimotonii strain Tokyo 01.</title>
        <authorList>
            <person name="Fukui M."/>
        </authorList>
    </citation>
    <scope>NUCLEOTIDE SEQUENCE [LARGE SCALE GENOMIC DNA]</scope>
    <source>
        <strain evidence="4">Tokyo 01</strain>
    </source>
</reference>
<dbReference type="GO" id="GO:0016874">
    <property type="term" value="F:ligase activity"/>
    <property type="evidence" value="ECO:0007669"/>
    <property type="project" value="UniProtKB-KW"/>
</dbReference>
<dbReference type="Gene3D" id="3.30.70.360">
    <property type="match status" value="1"/>
</dbReference>
<proteinExistence type="predicted"/>
<keyword evidence="1" id="KW-0067">ATP-binding</keyword>
<dbReference type="Gene3D" id="3.40.630.10">
    <property type="entry name" value="Zn peptidases"/>
    <property type="match status" value="1"/>
</dbReference>
<dbReference type="AlphaFoldDB" id="A0A401FY32"/>
<gene>
    <name evidence="3" type="ORF">DENIS_2806</name>
</gene>
<dbReference type="EMBL" id="BEXT01000001">
    <property type="protein sequence ID" value="GBC61844.1"/>
    <property type="molecule type" value="Genomic_DNA"/>
</dbReference>
<dbReference type="Gene3D" id="3.30.470.20">
    <property type="entry name" value="ATP-grasp fold, B domain"/>
    <property type="match status" value="1"/>
</dbReference>
<dbReference type="PROSITE" id="PS50975">
    <property type="entry name" value="ATP_GRASP"/>
    <property type="match status" value="1"/>
</dbReference>
<keyword evidence="4" id="KW-1185">Reference proteome</keyword>
<dbReference type="GO" id="GO:0046872">
    <property type="term" value="F:metal ion binding"/>
    <property type="evidence" value="ECO:0007669"/>
    <property type="project" value="InterPro"/>
</dbReference>
<protein>
    <submittedName>
        <fullName evidence="3">D-alanine--D-alanine ligase</fullName>
    </submittedName>
</protein>
<name>A0A401FY32_9BACT</name>
<evidence type="ECO:0000313" key="3">
    <source>
        <dbReference type="EMBL" id="GBC61844.1"/>
    </source>
</evidence>
<feature type="domain" description="ATP-grasp" evidence="2">
    <location>
        <begin position="1"/>
        <end position="44"/>
    </location>
</feature>
<evidence type="ECO:0000259" key="2">
    <source>
        <dbReference type="PROSITE" id="PS50975"/>
    </source>
</evidence>
<comment type="caution">
    <text evidence="3">The sequence shown here is derived from an EMBL/GenBank/DDBJ whole genome shotgun (WGS) entry which is preliminary data.</text>
</comment>
<keyword evidence="3" id="KW-0436">Ligase</keyword>
<dbReference type="GO" id="GO:0005524">
    <property type="term" value="F:ATP binding"/>
    <property type="evidence" value="ECO:0007669"/>
    <property type="project" value="UniProtKB-UniRule"/>
</dbReference>
<dbReference type="Proteomes" id="UP000288096">
    <property type="component" value="Unassembled WGS sequence"/>
</dbReference>
<keyword evidence="1" id="KW-0547">Nucleotide-binding</keyword>
<organism evidence="3 4">
    <name type="scientific">Desulfonema ishimotonii</name>
    <dbReference type="NCBI Taxonomy" id="45657"/>
    <lineage>
        <taxon>Bacteria</taxon>
        <taxon>Pseudomonadati</taxon>
        <taxon>Thermodesulfobacteriota</taxon>
        <taxon>Desulfobacteria</taxon>
        <taxon>Desulfobacterales</taxon>
        <taxon>Desulfococcaceae</taxon>
        <taxon>Desulfonema</taxon>
    </lineage>
</organism>
<dbReference type="SUPFAM" id="SSF53187">
    <property type="entry name" value="Zn-dependent exopeptidases"/>
    <property type="match status" value="1"/>
</dbReference>
<sequence length="442" mass="49249">MDADGHLHILEINSLASLGQGGSYVAAAKAVGLDYARLINRLVEVASARYFGTPKPPELGRSGKKDKKEMAFAFLTQRRDQLERRLENWCGISSRTHDPAGIRMAVQKLTRVMTDIRMKPDDAFTDDRFVWTWTTPKGVEKGTLLIGHLDTPLAANISPPAFRRDPEYLYGEGIGSSRAPIVMLEFALRALRAQRRLHGMPLGILCYADEGTEARYSEKLIKAAARQATRVIVLRPGNRDGHAIAQRRGLAQYRLTVEGRPLKLGQPGRPQPLLWLSARLTELAALSSRERRIAVSADDIKTDGYPMRLPHRASALLIISYYSPEVLAEVWQAIRGIMDKKATGIRWHIELLSDRPPMRDRRAGKKLVSRIGEIAAEWDIPFGTTSSLWPSVAGLVPQKIPVICGMGPAADQLYTPQESVERISLIQRTLLLTQYLLRLAEG</sequence>
<evidence type="ECO:0000313" key="4">
    <source>
        <dbReference type="Proteomes" id="UP000288096"/>
    </source>
</evidence>